<name>A0A8S4NQA6_OWEFU</name>
<feature type="domain" description="Glycoside hydrolase family 20 catalytic" evidence="6">
    <location>
        <begin position="207"/>
        <end position="352"/>
    </location>
</feature>
<keyword evidence="4" id="KW-0378">Hydrolase</keyword>
<dbReference type="Pfam" id="PF00728">
    <property type="entry name" value="Glyco_hydro_20"/>
    <property type="match status" value="1"/>
</dbReference>
<dbReference type="InterPro" id="IPR017853">
    <property type="entry name" value="GH"/>
</dbReference>
<feature type="compositionally biased region" description="Basic and acidic residues" evidence="5">
    <location>
        <begin position="58"/>
        <end position="92"/>
    </location>
</feature>
<keyword evidence="8" id="KW-1185">Reference proteome</keyword>
<dbReference type="CDD" id="cd06565">
    <property type="entry name" value="GH20_GcnA-like"/>
    <property type="match status" value="1"/>
</dbReference>
<feature type="region of interest" description="Disordered" evidence="5">
    <location>
        <begin position="55"/>
        <end position="128"/>
    </location>
</feature>
<feature type="compositionally biased region" description="Low complexity" evidence="5">
    <location>
        <begin position="655"/>
        <end position="669"/>
    </location>
</feature>
<dbReference type="PANTHER" id="PTHR21040:SF8">
    <property type="entry name" value="BCDNA.GH04120"/>
    <property type="match status" value="1"/>
</dbReference>
<dbReference type="Gene3D" id="3.20.20.80">
    <property type="entry name" value="Glycosidases"/>
    <property type="match status" value="1"/>
</dbReference>
<feature type="compositionally biased region" description="Polar residues" evidence="5">
    <location>
        <begin position="643"/>
        <end position="652"/>
    </location>
</feature>
<dbReference type="Proteomes" id="UP000749559">
    <property type="component" value="Unassembled WGS sequence"/>
</dbReference>
<dbReference type="OrthoDB" id="10023921at2759"/>
<feature type="region of interest" description="Disordered" evidence="5">
    <location>
        <begin position="633"/>
        <end position="701"/>
    </location>
</feature>
<dbReference type="EMBL" id="CAIIXF020000005">
    <property type="protein sequence ID" value="CAH1782853.1"/>
    <property type="molecule type" value="Genomic_DNA"/>
</dbReference>
<evidence type="ECO:0000256" key="3">
    <source>
        <dbReference type="ARBA" id="ARBA00012663"/>
    </source>
</evidence>
<evidence type="ECO:0000256" key="2">
    <source>
        <dbReference type="ARBA" id="ARBA00006285"/>
    </source>
</evidence>
<dbReference type="EC" id="3.2.1.52" evidence="3"/>
<evidence type="ECO:0000313" key="7">
    <source>
        <dbReference type="EMBL" id="CAH1782853.1"/>
    </source>
</evidence>
<dbReference type="GO" id="GO:0005975">
    <property type="term" value="P:carbohydrate metabolic process"/>
    <property type="evidence" value="ECO:0007669"/>
    <property type="project" value="InterPro"/>
</dbReference>
<organism evidence="7 8">
    <name type="scientific">Owenia fusiformis</name>
    <name type="common">Polychaete worm</name>
    <dbReference type="NCBI Taxonomy" id="6347"/>
    <lineage>
        <taxon>Eukaryota</taxon>
        <taxon>Metazoa</taxon>
        <taxon>Spiralia</taxon>
        <taxon>Lophotrochozoa</taxon>
        <taxon>Annelida</taxon>
        <taxon>Polychaeta</taxon>
        <taxon>Sedentaria</taxon>
        <taxon>Canalipalpata</taxon>
        <taxon>Sabellida</taxon>
        <taxon>Oweniida</taxon>
        <taxon>Oweniidae</taxon>
        <taxon>Owenia</taxon>
    </lineage>
</organism>
<dbReference type="GO" id="GO:0004563">
    <property type="term" value="F:beta-N-acetylhexosaminidase activity"/>
    <property type="evidence" value="ECO:0007669"/>
    <property type="project" value="UniProtKB-EC"/>
</dbReference>
<feature type="compositionally biased region" description="Basic and acidic residues" evidence="5">
    <location>
        <begin position="102"/>
        <end position="123"/>
    </location>
</feature>
<dbReference type="InterPro" id="IPR038901">
    <property type="entry name" value="HEXDC-like"/>
</dbReference>
<dbReference type="InterPro" id="IPR015883">
    <property type="entry name" value="Glyco_hydro_20_cat"/>
</dbReference>
<evidence type="ECO:0000256" key="1">
    <source>
        <dbReference type="ARBA" id="ARBA00001231"/>
    </source>
</evidence>
<dbReference type="AlphaFoldDB" id="A0A8S4NQA6"/>
<evidence type="ECO:0000313" key="8">
    <source>
        <dbReference type="Proteomes" id="UP000749559"/>
    </source>
</evidence>
<proteinExistence type="inferred from homology"/>
<accession>A0A8S4NQA6</accession>
<reference evidence="7" key="1">
    <citation type="submission" date="2022-03" db="EMBL/GenBank/DDBJ databases">
        <authorList>
            <person name="Martin C."/>
        </authorList>
    </citation>
    <scope>NUCLEOTIDE SEQUENCE</scope>
</reference>
<dbReference type="PANTHER" id="PTHR21040">
    <property type="entry name" value="BCDNA.GH04120"/>
    <property type="match status" value="1"/>
</dbReference>
<comment type="similarity">
    <text evidence="2">Belongs to the glycosyl hydrolase 20 family.</text>
</comment>
<evidence type="ECO:0000256" key="4">
    <source>
        <dbReference type="ARBA" id="ARBA00022801"/>
    </source>
</evidence>
<gene>
    <name evidence="7" type="ORF">OFUS_LOCUS9257</name>
</gene>
<evidence type="ECO:0000256" key="5">
    <source>
        <dbReference type="SAM" id="MobiDB-lite"/>
    </source>
</evidence>
<evidence type="ECO:0000259" key="6">
    <source>
        <dbReference type="Pfam" id="PF00728"/>
    </source>
</evidence>
<comment type="catalytic activity">
    <reaction evidence="1">
        <text>Hydrolysis of terminal non-reducing N-acetyl-D-hexosamine residues in N-acetyl-beta-D-hexosaminides.</text>
        <dbReference type="EC" id="3.2.1.52"/>
    </reaction>
</comment>
<protein>
    <recommendedName>
        <fullName evidence="3">beta-N-acetylhexosaminidase</fullName>
        <ecNumber evidence="3">3.2.1.52</ecNumber>
    </recommendedName>
</protein>
<sequence length="701" mass="81145">MSLKKKARLFGLLIATGLVFISLFTYLSHGSKPVANIEQPIKVHLRDSGEGALLRKQHREEEQREQLKSIHDGQSDKEHETEDKQNNVKDQEGAPQQIQKPILKERKNENNVDKNEPQLKENGDDNAVNKPAQTEEQVHSDVLPKVSIRSQLLGQKRLVHLDLKGAPPNLAYFRQIFPVFKKLGANGLLIEYEDMFPYSGDLSVIAASNSYTQANIAELHKLAKENGLEIMPLVQTFGHMEFVLKHREFIHLREVQDYASALCPANKEAILLVYKMIDQMMALHPDISYLHIGCDEVYHLGMSQMSQDMMAHLRISKNDLFVRHVSTIAQYVKTKYPHVQPVMWDDMFRWMDEESLQKYKIGRLVEPMIWLYTYNVVERLEMSIWEKYAKHFPNVWAASAFKGAGGVLEYTTNIEERINNHLDWINMMNIVESRKLVNFRGIALTGWQRYDHFAGLCELLPVTIPSLGLTLAIMLHGNMNETLQKQVFRTLGCDPHMDLSIRDPPPAIYPHCSYPGNSLLSSVYQLRELHYKFDEVAHSRQSVLYGWMSPYNIKHNFSNNWQLDNMLKPMNEIKYNTMSYISSFKNNMVLIYDKPTIDEFLDEQLTWILTEIADIERKAMKLMQIRSWPKRPLGILPRPRTPNVRNRQQGGNAIQAAPNQPVSNNNPVQRKNFPKANDQSRSNFYKRRAELQKRPQFAPKS</sequence>
<comment type="caution">
    <text evidence="7">The sequence shown here is derived from an EMBL/GenBank/DDBJ whole genome shotgun (WGS) entry which is preliminary data.</text>
</comment>
<dbReference type="SUPFAM" id="SSF51445">
    <property type="entry name" value="(Trans)glycosidases"/>
    <property type="match status" value="1"/>
</dbReference>